<comment type="pathway">
    <text evidence="2">Cofactor biosynthesis; ubiquinone biosynthesis.</text>
</comment>
<dbReference type="NCBIfam" id="TIGR01988">
    <property type="entry name" value="Ubi-OHases"/>
    <property type="match status" value="1"/>
</dbReference>
<accession>A0ABT1C904</accession>
<dbReference type="Proteomes" id="UP001205906">
    <property type="component" value="Unassembled WGS sequence"/>
</dbReference>
<dbReference type="PANTHER" id="PTHR43876">
    <property type="entry name" value="UBIQUINONE BIOSYNTHESIS MONOOXYGENASE COQ6, MITOCHONDRIAL"/>
    <property type="match status" value="1"/>
</dbReference>
<protein>
    <submittedName>
        <fullName evidence="10">Ubiquinone biosynthesis hydroxylase</fullName>
    </submittedName>
</protein>
<evidence type="ECO:0000256" key="7">
    <source>
        <dbReference type="ARBA" id="ARBA00023033"/>
    </source>
</evidence>
<feature type="region of interest" description="Disordered" evidence="8">
    <location>
        <begin position="1"/>
        <end position="21"/>
    </location>
</feature>
<keyword evidence="4" id="KW-0285">Flavoprotein</keyword>
<organism evidence="10 11">
    <name type="scientific">Mesorhizobium liriopis</name>
    <dbReference type="NCBI Taxonomy" id="2953882"/>
    <lineage>
        <taxon>Bacteria</taxon>
        <taxon>Pseudomonadati</taxon>
        <taxon>Pseudomonadota</taxon>
        <taxon>Alphaproteobacteria</taxon>
        <taxon>Hyphomicrobiales</taxon>
        <taxon>Phyllobacteriaceae</taxon>
        <taxon>Mesorhizobium</taxon>
    </lineage>
</organism>
<dbReference type="EMBL" id="JAMXQS010000007">
    <property type="protein sequence ID" value="MCO6051148.1"/>
    <property type="molecule type" value="Genomic_DNA"/>
</dbReference>
<dbReference type="InterPro" id="IPR051205">
    <property type="entry name" value="UbiH/COQ6_monooxygenase"/>
</dbReference>
<dbReference type="InterPro" id="IPR010971">
    <property type="entry name" value="UbiH/COQ6"/>
</dbReference>
<sequence>MARRARTIDAPLGTGAGDASAENGAADALPLKADILVAGGNYVGMATALGLKQARPNLEVFVADQAPKGASARDGRASAIAAAACRMLKSLGVWDEIAPQAQAITEMVVTDSRRTDPIRPVFLTFDGAVGPGEPFAHMVPNGPMNGALRAKAEEAGVRFIDGVGVDSFDTAENGVSVRLADGRALETRLLVAADGVKSRLRDQAGIKTVRWDYGQSGIVCTVRHSRPHEGRAEEHFLPAGPFAILPLKADEKGHRSSIVWTEKKEDANRLVEADELLFEVELEERFGLKLGEIRVDGKAKAWPLSLTLARDFVKPRFALVGDAAHGIHPIAGQGLNLGFKDAAALAEVIVEADRHGRDIGALDVLENYQRWRRWDTFQLGASTDVLNRLFSNDFGPLRTLRDVGLGIVDRLPRVKGFFIGQAAGLSTDAPRLLRGERI</sequence>
<comment type="similarity">
    <text evidence="3">Belongs to the UbiH/COQ6 family.</text>
</comment>
<evidence type="ECO:0000256" key="1">
    <source>
        <dbReference type="ARBA" id="ARBA00001974"/>
    </source>
</evidence>
<dbReference type="SUPFAM" id="SSF51905">
    <property type="entry name" value="FAD/NAD(P)-binding domain"/>
    <property type="match status" value="1"/>
</dbReference>
<comment type="caution">
    <text evidence="10">The sequence shown here is derived from an EMBL/GenBank/DDBJ whole genome shotgun (WGS) entry which is preliminary data.</text>
</comment>
<evidence type="ECO:0000313" key="10">
    <source>
        <dbReference type="EMBL" id="MCO6051148.1"/>
    </source>
</evidence>
<comment type="cofactor">
    <cofactor evidence="1">
        <name>FAD</name>
        <dbReference type="ChEBI" id="CHEBI:57692"/>
    </cofactor>
</comment>
<reference evidence="10 11" key="1">
    <citation type="submission" date="2022-06" db="EMBL/GenBank/DDBJ databases">
        <title>Mesorhizobium sp. strain RP14 Genome sequencing and assembly.</title>
        <authorList>
            <person name="Kim I."/>
        </authorList>
    </citation>
    <scope>NUCLEOTIDE SEQUENCE [LARGE SCALE GENOMIC DNA]</scope>
    <source>
        <strain evidence="11">RP14(2022)</strain>
    </source>
</reference>
<dbReference type="InterPro" id="IPR002938">
    <property type="entry name" value="FAD-bd"/>
</dbReference>
<dbReference type="InterPro" id="IPR018168">
    <property type="entry name" value="Ubi_Hdrlase_CS"/>
</dbReference>
<gene>
    <name evidence="10" type="ORF">NGM99_15290</name>
</gene>
<dbReference type="Gene3D" id="3.50.50.60">
    <property type="entry name" value="FAD/NAD(P)-binding domain"/>
    <property type="match status" value="2"/>
</dbReference>
<evidence type="ECO:0000256" key="5">
    <source>
        <dbReference type="ARBA" id="ARBA00022827"/>
    </source>
</evidence>
<dbReference type="PRINTS" id="PR00420">
    <property type="entry name" value="RNGMNOXGNASE"/>
</dbReference>
<keyword evidence="11" id="KW-1185">Reference proteome</keyword>
<dbReference type="Pfam" id="PF01494">
    <property type="entry name" value="FAD_binding_3"/>
    <property type="match status" value="1"/>
</dbReference>
<keyword evidence="10" id="KW-0830">Ubiquinone</keyword>
<keyword evidence="6" id="KW-0560">Oxidoreductase</keyword>
<proteinExistence type="inferred from homology"/>
<dbReference type="InterPro" id="IPR036188">
    <property type="entry name" value="FAD/NAD-bd_sf"/>
</dbReference>
<name>A0ABT1C904_9HYPH</name>
<feature type="domain" description="FAD-binding" evidence="9">
    <location>
        <begin position="33"/>
        <end position="354"/>
    </location>
</feature>
<evidence type="ECO:0000256" key="8">
    <source>
        <dbReference type="SAM" id="MobiDB-lite"/>
    </source>
</evidence>
<dbReference type="NCBIfam" id="NF005599">
    <property type="entry name" value="PRK07333.1"/>
    <property type="match status" value="1"/>
</dbReference>
<dbReference type="PANTHER" id="PTHR43876:SF7">
    <property type="entry name" value="UBIQUINONE BIOSYNTHESIS MONOOXYGENASE COQ6, MITOCHONDRIAL"/>
    <property type="match status" value="1"/>
</dbReference>
<evidence type="ECO:0000256" key="6">
    <source>
        <dbReference type="ARBA" id="ARBA00023002"/>
    </source>
</evidence>
<keyword evidence="7" id="KW-0503">Monooxygenase</keyword>
<dbReference type="PROSITE" id="PS01304">
    <property type="entry name" value="UBIH"/>
    <property type="match status" value="1"/>
</dbReference>
<evidence type="ECO:0000259" key="9">
    <source>
        <dbReference type="Pfam" id="PF01494"/>
    </source>
</evidence>
<keyword evidence="5" id="KW-0274">FAD</keyword>
<evidence type="ECO:0000256" key="4">
    <source>
        <dbReference type="ARBA" id="ARBA00022630"/>
    </source>
</evidence>
<evidence type="ECO:0000256" key="2">
    <source>
        <dbReference type="ARBA" id="ARBA00004749"/>
    </source>
</evidence>
<evidence type="ECO:0000313" key="11">
    <source>
        <dbReference type="Proteomes" id="UP001205906"/>
    </source>
</evidence>
<evidence type="ECO:0000256" key="3">
    <source>
        <dbReference type="ARBA" id="ARBA00005349"/>
    </source>
</evidence>
<dbReference type="RefSeq" id="WP_252820423.1">
    <property type="nucleotide sequence ID" value="NZ_JAMXQS010000007.1"/>
</dbReference>